<dbReference type="PROSITE" id="PS51257">
    <property type="entry name" value="PROKAR_LIPOPROTEIN"/>
    <property type="match status" value="1"/>
</dbReference>
<feature type="chain" id="PRO_5047172020" evidence="1">
    <location>
        <begin position="22"/>
        <end position="381"/>
    </location>
</feature>
<dbReference type="Proteomes" id="UP000664698">
    <property type="component" value="Unassembled WGS sequence"/>
</dbReference>
<evidence type="ECO:0000256" key="1">
    <source>
        <dbReference type="SAM" id="SignalP"/>
    </source>
</evidence>
<name>A0ABS3BUH1_9BACT</name>
<evidence type="ECO:0000313" key="2">
    <source>
        <dbReference type="EMBL" id="MBN7802886.1"/>
    </source>
</evidence>
<organism evidence="2 3">
    <name type="scientific">Algoriphagus aestuariicola</name>
    <dbReference type="NCBI Taxonomy" id="1852016"/>
    <lineage>
        <taxon>Bacteria</taxon>
        <taxon>Pseudomonadati</taxon>
        <taxon>Bacteroidota</taxon>
        <taxon>Cytophagia</taxon>
        <taxon>Cytophagales</taxon>
        <taxon>Cyclobacteriaceae</taxon>
        <taxon>Algoriphagus</taxon>
    </lineage>
</organism>
<accession>A0ABS3BUH1</accession>
<gene>
    <name evidence="2" type="ORF">J0A67_18555</name>
</gene>
<reference evidence="2 3" key="1">
    <citation type="submission" date="2021-03" db="EMBL/GenBank/DDBJ databases">
        <title>novel species isolated from a fishpond in China.</title>
        <authorList>
            <person name="Lu H."/>
            <person name="Cai Z."/>
        </authorList>
    </citation>
    <scope>NUCLEOTIDE SEQUENCE [LARGE SCALE GENOMIC DNA]</scope>
    <source>
        <strain evidence="2 3">JCM 31546</strain>
    </source>
</reference>
<proteinExistence type="predicted"/>
<keyword evidence="3" id="KW-1185">Reference proteome</keyword>
<sequence>MFKINYLLLILALALAFSCKPDKPTADLSWSLVPSGEQIIFSLDEKTSNVSFGLEYFEESKPLLFSADQNSNSLLVFDLENQKLEKKITFEREGDQGARIGYFHVHSLDSIFIFPQMSPFIILTDTSGRIKNRLRYTLSEGYPMIFPHNSYYVSTPSVAGKELVVKLRADGRITDFTQEKLDTVALLAAIDLETGGCRLLPYRFPKDYLSRGLKQLEYSLVSREDRIVVSFMGDHRIFTTTLNSGDWELREAGSGFLEETMPTLSKDVDGRGFNEYFFAKSRYESLIYDSYRKVYYRFAFPTVAVESDEQLSALRSSPGAFVVMVLDEDLNVLTERKFEAGSYLPSNFFVGKKGLYLSVNHPDNPENREDLLAFELLELKK</sequence>
<feature type="signal peptide" evidence="1">
    <location>
        <begin position="1"/>
        <end position="21"/>
    </location>
</feature>
<evidence type="ECO:0000313" key="3">
    <source>
        <dbReference type="Proteomes" id="UP000664698"/>
    </source>
</evidence>
<protein>
    <submittedName>
        <fullName evidence="2">DUF4221 family protein</fullName>
    </submittedName>
</protein>
<dbReference type="InterPro" id="IPR025316">
    <property type="entry name" value="DUF4221"/>
</dbReference>
<dbReference type="EMBL" id="JAFKCW010000004">
    <property type="protein sequence ID" value="MBN7802886.1"/>
    <property type="molecule type" value="Genomic_DNA"/>
</dbReference>
<dbReference type="Pfam" id="PF13970">
    <property type="entry name" value="DUF4221"/>
    <property type="match status" value="1"/>
</dbReference>
<comment type="caution">
    <text evidence="2">The sequence shown here is derived from an EMBL/GenBank/DDBJ whole genome shotgun (WGS) entry which is preliminary data.</text>
</comment>
<keyword evidence="1" id="KW-0732">Signal</keyword>
<dbReference type="RefSeq" id="WP_206570890.1">
    <property type="nucleotide sequence ID" value="NZ_JAFKCW010000004.1"/>
</dbReference>